<dbReference type="Proteomes" id="UP000677228">
    <property type="component" value="Unassembled WGS sequence"/>
</dbReference>
<evidence type="ECO:0000313" key="1">
    <source>
        <dbReference type="EMBL" id="CAF1574085.1"/>
    </source>
</evidence>
<dbReference type="AlphaFoldDB" id="A0A8S2UZN0"/>
<comment type="caution">
    <text evidence="2">The sequence shown here is derived from an EMBL/GenBank/DDBJ whole genome shotgun (WGS) entry which is preliminary data.</text>
</comment>
<protein>
    <submittedName>
        <fullName evidence="2">Uncharacterized protein</fullName>
    </submittedName>
</protein>
<dbReference type="EMBL" id="CAJOBA010067223">
    <property type="protein sequence ID" value="CAF4369857.1"/>
    <property type="molecule type" value="Genomic_DNA"/>
</dbReference>
<name>A0A8S2UZN0_9BILA</name>
<accession>A0A8S2UZN0</accession>
<sequence>ENVPDFHDWFLQYQAEPFRNHLIAAVRIQVDYVNRDGTARLLSQTIDLNLCFQLVVGIDHGPKNKQTKNNVSHIFKKRLTVEK</sequence>
<evidence type="ECO:0000313" key="2">
    <source>
        <dbReference type="EMBL" id="CAF4369857.1"/>
    </source>
</evidence>
<reference evidence="2" key="1">
    <citation type="submission" date="2021-02" db="EMBL/GenBank/DDBJ databases">
        <authorList>
            <person name="Nowell W R."/>
        </authorList>
    </citation>
    <scope>NUCLEOTIDE SEQUENCE</scope>
</reference>
<feature type="non-terminal residue" evidence="2">
    <location>
        <position position="1"/>
    </location>
</feature>
<dbReference type="EMBL" id="CAJNOK010044353">
    <property type="protein sequence ID" value="CAF1574085.1"/>
    <property type="molecule type" value="Genomic_DNA"/>
</dbReference>
<proteinExistence type="predicted"/>
<gene>
    <name evidence="1" type="ORF">OVA965_LOCUS40541</name>
    <name evidence="2" type="ORF">TMI583_LOCUS41989</name>
</gene>
<dbReference type="Proteomes" id="UP000682733">
    <property type="component" value="Unassembled WGS sequence"/>
</dbReference>
<evidence type="ECO:0000313" key="3">
    <source>
        <dbReference type="Proteomes" id="UP000682733"/>
    </source>
</evidence>
<organism evidence="2 3">
    <name type="scientific">Didymodactylos carnosus</name>
    <dbReference type="NCBI Taxonomy" id="1234261"/>
    <lineage>
        <taxon>Eukaryota</taxon>
        <taxon>Metazoa</taxon>
        <taxon>Spiralia</taxon>
        <taxon>Gnathifera</taxon>
        <taxon>Rotifera</taxon>
        <taxon>Eurotatoria</taxon>
        <taxon>Bdelloidea</taxon>
        <taxon>Philodinida</taxon>
        <taxon>Philodinidae</taxon>
        <taxon>Didymodactylos</taxon>
    </lineage>
</organism>